<dbReference type="AlphaFoldDB" id="A0A6M4G4B7"/>
<dbReference type="Proteomes" id="UP000502611">
    <property type="component" value="Chromosome"/>
</dbReference>
<name>A0A6M4G4B7_SPHYA</name>
<evidence type="ECO:0000313" key="1">
    <source>
        <dbReference type="EMBL" id="QJR01750.1"/>
    </source>
</evidence>
<reference evidence="1 2" key="1">
    <citation type="submission" date="2020-04" db="EMBL/GenBank/DDBJ databases">
        <title>The Whole Genome Analysis of High salt-tolerant Sphingobium yanoikuyae YC-XJ2 with Aryl organophosphorus flame retardants (aryl-OPFRs)-degrading capacity and characteristics of Related phosphotriesterase.</title>
        <authorList>
            <person name="Li X."/>
        </authorList>
    </citation>
    <scope>NUCLEOTIDE SEQUENCE [LARGE SCALE GENOMIC DNA]</scope>
    <source>
        <strain evidence="1 2">YC-XJ2</strain>
    </source>
</reference>
<evidence type="ECO:0000313" key="2">
    <source>
        <dbReference type="Proteomes" id="UP000502611"/>
    </source>
</evidence>
<dbReference type="EMBL" id="CP053021">
    <property type="protein sequence ID" value="QJR01750.1"/>
    <property type="molecule type" value="Genomic_DNA"/>
</dbReference>
<proteinExistence type="predicted"/>
<dbReference type="RefSeq" id="WP_169860467.1">
    <property type="nucleotide sequence ID" value="NZ_CP053021.1"/>
</dbReference>
<gene>
    <name evidence="1" type="ORF">HH800_05800</name>
</gene>
<accession>A0A6M4G4B7</accession>
<protein>
    <submittedName>
        <fullName evidence="1">Uncharacterized protein</fullName>
    </submittedName>
</protein>
<sequence>MKWKTTPDGQNVAASPVADWLTAKIDDYFLIQLRYQTEDEQGSEQLHDQPFVLPVALAEQLAAQILETCRTGDERQGNPASLQ</sequence>
<organism evidence="1 2">
    <name type="scientific">Sphingobium yanoikuyae</name>
    <name type="common">Sphingomonas yanoikuyae</name>
    <dbReference type="NCBI Taxonomy" id="13690"/>
    <lineage>
        <taxon>Bacteria</taxon>
        <taxon>Pseudomonadati</taxon>
        <taxon>Pseudomonadota</taxon>
        <taxon>Alphaproteobacteria</taxon>
        <taxon>Sphingomonadales</taxon>
        <taxon>Sphingomonadaceae</taxon>
        <taxon>Sphingobium</taxon>
    </lineage>
</organism>